<keyword evidence="5" id="KW-0472">Membrane</keyword>
<accession>A0A9E6ZHH7</accession>
<dbReference type="AlphaFoldDB" id="T0C0V9"/>
<evidence type="ECO:0000313" key="6">
    <source>
        <dbReference type="EMBL" id="UNO47116.1"/>
    </source>
</evidence>
<evidence type="ECO:0000256" key="5">
    <source>
        <dbReference type="ARBA" id="ARBA00023136"/>
    </source>
</evidence>
<dbReference type="RefSeq" id="WP_021296453.1">
    <property type="nucleotide sequence ID" value="NZ_AURB01000129.1"/>
</dbReference>
<keyword evidence="6" id="KW-0282">Flagellum</keyword>
<keyword evidence="6" id="KW-0969">Cilium</keyword>
<accession>T0C0V9</accession>
<dbReference type="Pfam" id="PF04347">
    <property type="entry name" value="FliO"/>
    <property type="match status" value="1"/>
</dbReference>
<dbReference type="Proteomes" id="UP000829401">
    <property type="component" value="Chromosome"/>
</dbReference>
<sequence>MWNVIHPNLRIALDTTTNATAPVTVGAPGVHYYINVVIALVVVVLMIVLLVRFLAKRTNVQQRGAIQVLAARQLAPNRSVQVVEVGEKRFLIGVGEDVSLLAEVTDSYEQGVAEQDPSSFGQALSSALAELRRHPHRDE</sequence>
<dbReference type="OrthoDB" id="2376965at2"/>
<evidence type="ECO:0000256" key="2">
    <source>
        <dbReference type="ARBA" id="ARBA00022475"/>
    </source>
</evidence>
<proteinExistence type="predicted"/>
<dbReference type="InterPro" id="IPR022781">
    <property type="entry name" value="Flagellar_biosynth_FliO"/>
</dbReference>
<keyword evidence="4" id="KW-1133">Transmembrane helix</keyword>
<reference evidence="7" key="1">
    <citation type="journal article" date="2022" name="G3 (Bethesda)">
        <title>Unveiling the complete genome sequence of Alicyclobacillus acidoterrestris DSM 3922T, a taint-producing strain.</title>
        <authorList>
            <person name="Leonardo I.C."/>
            <person name="Barreto Crespo M.T."/>
            <person name="Gaspar F.B."/>
        </authorList>
    </citation>
    <scope>NUCLEOTIDE SEQUENCE [LARGE SCALE GENOMIC DNA]</scope>
    <source>
        <strain evidence="7">DSM 3922</strain>
    </source>
</reference>
<dbReference type="GO" id="GO:0016020">
    <property type="term" value="C:membrane"/>
    <property type="evidence" value="ECO:0007669"/>
    <property type="project" value="InterPro"/>
</dbReference>
<dbReference type="KEGG" id="aaco:K1I37_10140"/>
<protein>
    <submittedName>
        <fullName evidence="6">Flagellar biosynthetic protein FliO</fullName>
    </submittedName>
</protein>
<evidence type="ECO:0000256" key="1">
    <source>
        <dbReference type="ARBA" id="ARBA00004236"/>
    </source>
</evidence>
<keyword evidence="3" id="KW-0812">Transmembrane</keyword>
<keyword evidence="2" id="KW-1003">Cell membrane</keyword>
<dbReference type="eggNOG" id="COG3190">
    <property type="taxonomic scope" value="Bacteria"/>
</dbReference>
<dbReference type="EMBL" id="CP080467">
    <property type="protein sequence ID" value="UNO47116.1"/>
    <property type="molecule type" value="Genomic_DNA"/>
</dbReference>
<dbReference type="STRING" id="1356854.N007_07080"/>
<evidence type="ECO:0000256" key="4">
    <source>
        <dbReference type="ARBA" id="ARBA00022989"/>
    </source>
</evidence>
<comment type="subcellular location">
    <subcellularLocation>
        <location evidence="1">Cell membrane</location>
    </subcellularLocation>
</comment>
<name>T0C0V9_ALIAG</name>
<keyword evidence="7" id="KW-1185">Reference proteome</keyword>
<dbReference type="GO" id="GO:0044781">
    <property type="term" value="P:bacterial-type flagellum organization"/>
    <property type="evidence" value="ECO:0007669"/>
    <property type="project" value="InterPro"/>
</dbReference>
<keyword evidence="6" id="KW-0966">Cell projection</keyword>
<evidence type="ECO:0000313" key="7">
    <source>
        <dbReference type="Proteomes" id="UP000829401"/>
    </source>
</evidence>
<organism evidence="6 7">
    <name type="scientific">Alicyclobacillus acidoterrestris (strain ATCC 49025 / DSM 3922 / CIP 106132 / NCIMB 13137 / GD3B)</name>
    <dbReference type="NCBI Taxonomy" id="1356854"/>
    <lineage>
        <taxon>Bacteria</taxon>
        <taxon>Bacillati</taxon>
        <taxon>Bacillota</taxon>
        <taxon>Bacilli</taxon>
        <taxon>Bacillales</taxon>
        <taxon>Alicyclobacillaceae</taxon>
        <taxon>Alicyclobacillus</taxon>
    </lineage>
</organism>
<gene>
    <name evidence="6" type="ORF">K1I37_10140</name>
</gene>
<evidence type="ECO:0000256" key="3">
    <source>
        <dbReference type="ARBA" id="ARBA00022692"/>
    </source>
</evidence>